<dbReference type="SUPFAM" id="SSF55874">
    <property type="entry name" value="ATPase domain of HSP90 chaperone/DNA topoisomerase II/histidine kinase"/>
    <property type="match status" value="1"/>
</dbReference>
<evidence type="ECO:0000256" key="2">
    <source>
        <dbReference type="ARBA" id="ARBA00012438"/>
    </source>
</evidence>
<dbReference type="GO" id="GO:0005524">
    <property type="term" value="F:ATP binding"/>
    <property type="evidence" value="ECO:0007669"/>
    <property type="project" value="UniProtKB-KW"/>
</dbReference>
<dbReference type="Gene3D" id="3.30.565.10">
    <property type="entry name" value="Histidine kinase-like ATPase, C-terminal domain"/>
    <property type="match status" value="1"/>
</dbReference>
<dbReference type="InterPro" id="IPR003594">
    <property type="entry name" value="HATPase_dom"/>
</dbReference>
<keyword evidence="7" id="KW-0902">Two-component regulatory system</keyword>
<proteinExistence type="predicted"/>
<accession>A0A3A4NX04</accession>
<dbReference type="EMBL" id="QZKU01000078">
    <property type="protein sequence ID" value="RJP20314.1"/>
    <property type="molecule type" value="Genomic_DNA"/>
</dbReference>
<dbReference type="GO" id="GO:0000160">
    <property type="term" value="P:phosphorelay signal transduction system"/>
    <property type="evidence" value="ECO:0007669"/>
    <property type="project" value="UniProtKB-KW"/>
</dbReference>
<dbReference type="EC" id="2.7.13.3" evidence="2"/>
<evidence type="ECO:0000256" key="5">
    <source>
        <dbReference type="ARBA" id="ARBA00022777"/>
    </source>
</evidence>
<protein>
    <recommendedName>
        <fullName evidence="2">histidine kinase</fullName>
        <ecNumber evidence="2">2.7.13.3</ecNumber>
    </recommendedName>
</protein>
<comment type="caution">
    <text evidence="9">The sequence shown here is derived from an EMBL/GenBank/DDBJ whole genome shotgun (WGS) entry which is preliminary data.</text>
</comment>
<dbReference type="Proteomes" id="UP000265882">
    <property type="component" value="Unassembled WGS sequence"/>
</dbReference>
<name>A0A3A4NX04_ABYX5</name>
<sequence>MRRIPAPPSAVSINLELEDGEIWVDPEKIVRVLVNFIANSIDAMAGEGTLRIASMFQQGADNVCQIQISDTGAGMDEETLKKICQPFFTRKSKGTGLGLAICRKIIEAHKGRFTIKSKPQEGTTVVITLPVASSCQEC</sequence>
<keyword evidence="4" id="KW-0547">Nucleotide-binding</keyword>
<dbReference type="InterPro" id="IPR004358">
    <property type="entry name" value="Sig_transdc_His_kin-like_C"/>
</dbReference>
<dbReference type="InterPro" id="IPR005467">
    <property type="entry name" value="His_kinase_dom"/>
</dbReference>
<keyword evidence="3" id="KW-0808">Transferase</keyword>
<dbReference type="PANTHER" id="PTHR43065:SF46">
    <property type="entry name" value="C4-DICARBOXYLATE TRANSPORT SENSOR PROTEIN DCTB"/>
    <property type="match status" value="1"/>
</dbReference>
<evidence type="ECO:0000256" key="3">
    <source>
        <dbReference type="ARBA" id="ARBA00022679"/>
    </source>
</evidence>
<keyword evidence="6" id="KW-0067">ATP-binding</keyword>
<dbReference type="Pfam" id="PF02518">
    <property type="entry name" value="HATPase_c"/>
    <property type="match status" value="1"/>
</dbReference>
<keyword evidence="5" id="KW-0418">Kinase</keyword>
<dbReference type="AlphaFoldDB" id="A0A3A4NX04"/>
<dbReference type="PROSITE" id="PS50109">
    <property type="entry name" value="HIS_KIN"/>
    <property type="match status" value="1"/>
</dbReference>
<dbReference type="PRINTS" id="PR00344">
    <property type="entry name" value="BCTRLSENSOR"/>
</dbReference>
<evidence type="ECO:0000259" key="8">
    <source>
        <dbReference type="PROSITE" id="PS50109"/>
    </source>
</evidence>
<evidence type="ECO:0000256" key="1">
    <source>
        <dbReference type="ARBA" id="ARBA00000085"/>
    </source>
</evidence>
<evidence type="ECO:0000256" key="6">
    <source>
        <dbReference type="ARBA" id="ARBA00022840"/>
    </source>
</evidence>
<dbReference type="GO" id="GO:0004673">
    <property type="term" value="F:protein histidine kinase activity"/>
    <property type="evidence" value="ECO:0007669"/>
    <property type="project" value="UniProtKB-EC"/>
</dbReference>
<gene>
    <name evidence="9" type="ORF">C4520_11675</name>
</gene>
<dbReference type="PANTHER" id="PTHR43065">
    <property type="entry name" value="SENSOR HISTIDINE KINASE"/>
    <property type="match status" value="1"/>
</dbReference>
<comment type="catalytic activity">
    <reaction evidence="1">
        <text>ATP + protein L-histidine = ADP + protein N-phospho-L-histidine.</text>
        <dbReference type="EC" id="2.7.13.3"/>
    </reaction>
</comment>
<evidence type="ECO:0000313" key="10">
    <source>
        <dbReference type="Proteomes" id="UP000265882"/>
    </source>
</evidence>
<dbReference type="SMART" id="SM00387">
    <property type="entry name" value="HATPase_c"/>
    <property type="match status" value="1"/>
</dbReference>
<reference evidence="9 10" key="1">
    <citation type="journal article" date="2017" name="ISME J.">
        <title>Energy and carbon metabolisms in a deep terrestrial subsurface fluid microbial community.</title>
        <authorList>
            <person name="Momper L."/>
            <person name="Jungbluth S.P."/>
            <person name="Lee M.D."/>
            <person name="Amend J.P."/>
        </authorList>
    </citation>
    <scope>NUCLEOTIDE SEQUENCE [LARGE SCALE GENOMIC DNA]</scope>
    <source>
        <strain evidence="9">SURF_5</strain>
    </source>
</reference>
<evidence type="ECO:0000256" key="7">
    <source>
        <dbReference type="ARBA" id="ARBA00023012"/>
    </source>
</evidence>
<evidence type="ECO:0000313" key="9">
    <source>
        <dbReference type="EMBL" id="RJP20314.1"/>
    </source>
</evidence>
<evidence type="ECO:0000256" key="4">
    <source>
        <dbReference type="ARBA" id="ARBA00022741"/>
    </source>
</evidence>
<organism evidence="9 10">
    <name type="scientific">Abyssobacteria bacterium (strain SURF_5)</name>
    <dbReference type="NCBI Taxonomy" id="2093360"/>
    <lineage>
        <taxon>Bacteria</taxon>
        <taxon>Pseudomonadati</taxon>
        <taxon>Candidatus Hydrogenedentota</taxon>
        <taxon>Candidatus Abyssobacteria</taxon>
    </lineage>
</organism>
<dbReference type="InterPro" id="IPR036890">
    <property type="entry name" value="HATPase_C_sf"/>
</dbReference>
<feature type="domain" description="Histidine kinase" evidence="8">
    <location>
        <begin position="1"/>
        <end position="133"/>
    </location>
</feature>